<keyword evidence="3" id="KW-1185">Reference proteome</keyword>
<dbReference type="PANTHER" id="PTHR46517:SF1">
    <property type="entry name" value="FRUCTOSE-2,6-BISPHOSPHATASE TIGAR"/>
    <property type="match status" value="1"/>
</dbReference>
<dbReference type="InterPro" id="IPR051695">
    <property type="entry name" value="Phosphoglycerate_Mutase"/>
</dbReference>
<gene>
    <name evidence="2" type="ORF">MKK62_24985</name>
</gene>
<dbReference type="SUPFAM" id="SSF53254">
    <property type="entry name" value="Phosphoglycerate mutase-like"/>
    <property type="match status" value="1"/>
</dbReference>
<dbReference type="InterPro" id="IPR013078">
    <property type="entry name" value="His_Pase_superF_clade-1"/>
</dbReference>
<sequence length="201" mass="21078">MTLTLVRHAESTANAAGVIDTSTPGPGLSSRGECQAAQAAGPLSAHHYDGVYASNMIRTQQTAAPTAQALGEGTEFLPGLGEIEAGTYEGHPGADVSAYLAAPTSWVHGDRAARIPDSLDGNEFEARFNSAVQRIYDSGHTNPVAFSHSAAIMAWTLMNTRNSDPALMTTRPLPNLGRVVVIGSPKQGWTLTEWDADSASC</sequence>
<dbReference type="CDD" id="cd07067">
    <property type="entry name" value="HP_PGM_like"/>
    <property type="match status" value="1"/>
</dbReference>
<dbReference type="EMBL" id="CP092488">
    <property type="protein sequence ID" value="UMB69551.1"/>
    <property type="molecule type" value="Genomic_DNA"/>
</dbReference>
<proteinExistence type="predicted"/>
<dbReference type="SMART" id="SM00855">
    <property type="entry name" value="PGAM"/>
    <property type="match status" value="1"/>
</dbReference>
<evidence type="ECO:0000313" key="3">
    <source>
        <dbReference type="Proteomes" id="UP001055336"/>
    </source>
</evidence>
<dbReference type="InterPro" id="IPR029033">
    <property type="entry name" value="His_PPase_superfam"/>
</dbReference>
<protein>
    <submittedName>
        <fullName evidence="2">Phosphoglycerate mutase family protein</fullName>
    </submittedName>
</protein>
<keyword evidence="1" id="KW-0378">Hydrolase</keyword>
<name>A0ABY3VLR6_9MYCO</name>
<organism evidence="2 3">
    <name type="scientific">Mycobacterium paraterrae</name>
    <dbReference type="NCBI Taxonomy" id="577492"/>
    <lineage>
        <taxon>Bacteria</taxon>
        <taxon>Bacillati</taxon>
        <taxon>Actinomycetota</taxon>
        <taxon>Actinomycetes</taxon>
        <taxon>Mycobacteriales</taxon>
        <taxon>Mycobacteriaceae</taxon>
        <taxon>Mycobacterium</taxon>
    </lineage>
</organism>
<dbReference type="Gene3D" id="3.40.50.1240">
    <property type="entry name" value="Phosphoglycerate mutase-like"/>
    <property type="match status" value="1"/>
</dbReference>
<accession>A0ABY3VLR6</accession>
<dbReference type="PANTHER" id="PTHR46517">
    <property type="entry name" value="FRUCTOSE-2,6-BISPHOSPHATASE TIGAR"/>
    <property type="match status" value="1"/>
</dbReference>
<reference evidence="2" key="1">
    <citation type="submission" date="2022-08" db="EMBL/GenBank/DDBJ databases">
        <title>Whole genome sequencing of non-tuberculosis mycobacteria type-strains.</title>
        <authorList>
            <person name="Igarashi Y."/>
            <person name="Osugi A."/>
            <person name="Mitarai S."/>
        </authorList>
    </citation>
    <scope>NUCLEOTIDE SEQUENCE</scope>
    <source>
        <strain evidence="2">DSM 45127</strain>
    </source>
</reference>
<evidence type="ECO:0000256" key="1">
    <source>
        <dbReference type="ARBA" id="ARBA00022801"/>
    </source>
</evidence>
<dbReference type="Pfam" id="PF00300">
    <property type="entry name" value="His_Phos_1"/>
    <property type="match status" value="1"/>
</dbReference>
<dbReference type="Proteomes" id="UP001055336">
    <property type="component" value="Chromosome"/>
</dbReference>
<evidence type="ECO:0000313" key="2">
    <source>
        <dbReference type="EMBL" id="UMB69551.1"/>
    </source>
</evidence>